<evidence type="ECO:0000313" key="2">
    <source>
        <dbReference type="EMBL" id="JAD83181.1"/>
    </source>
</evidence>
<reference evidence="2" key="1">
    <citation type="submission" date="2014-09" db="EMBL/GenBank/DDBJ databases">
        <authorList>
            <person name="Magalhaes I.L.F."/>
            <person name="Oliveira U."/>
            <person name="Santos F.R."/>
            <person name="Vidigal T.H.D.A."/>
            <person name="Brescovit A.D."/>
            <person name="Santos A.J."/>
        </authorList>
    </citation>
    <scope>NUCLEOTIDE SEQUENCE</scope>
    <source>
        <tissue evidence="2">Shoot tissue taken approximately 20 cm above the soil surface</tissue>
    </source>
</reference>
<feature type="region of interest" description="Disordered" evidence="1">
    <location>
        <begin position="1"/>
        <end position="26"/>
    </location>
</feature>
<organism evidence="2">
    <name type="scientific">Arundo donax</name>
    <name type="common">Giant reed</name>
    <name type="synonym">Donax arundinaceus</name>
    <dbReference type="NCBI Taxonomy" id="35708"/>
    <lineage>
        <taxon>Eukaryota</taxon>
        <taxon>Viridiplantae</taxon>
        <taxon>Streptophyta</taxon>
        <taxon>Embryophyta</taxon>
        <taxon>Tracheophyta</taxon>
        <taxon>Spermatophyta</taxon>
        <taxon>Magnoliopsida</taxon>
        <taxon>Liliopsida</taxon>
        <taxon>Poales</taxon>
        <taxon>Poaceae</taxon>
        <taxon>PACMAD clade</taxon>
        <taxon>Arundinoideae</taxon>
        <taxon>Arundineae</taxon>
        <taxon>Arundo</taxon>
    </lineage>
</organism>
<feature type="region of interest" description="Disordered" evidence="1">
    <location>
        <begin position="51"/>
        <end position="93"/>
    </location>
</feature>
<feature type="compositionally biased region" description="Low complexity" evidence="1">
    <location>
        <begin position="7"/>
        <end position="26"/>
    </location>
</feature>
<accession>A0A0A9D5V0</accession>
<dbReference type="EMBL" id="GBRH01214714">
    <property type="protein sequence ID" value="JAD83181.1"/>
    <property type="molecule type" value="Transcribed_RNA"/>
</dbReference>
<dbReference type="AlphaFoldDB" id="A0A0A9D5V0"/>
<proteinExistence type="predicted"/>
<evidence type="ECO:0000256" key="1">
    <source>
        <dbReference type="SAM" id="MobiDB-lite"/>
    </source>
</evidence>
<name>A0A0A9D5V0_ARUDO</name>
<sequence>MRATSCSRHASSRAVRSASHRSSVSRNARCIASCFAVTCLIIPSKSATIFLSHPPPSSSPSSSSWSNSSSDSDPDPDMDEKLGSGRLAPGGAGGVVHAIVANG</sequence>
<feature type="compositionally biased region" description="Low complexity" evidence="1">
    <location>
        <begin position="59"/>
        <end position="71"/>
    </location>
</feature>
<protein>
    <submittedName>
        <fullName evidence="2">Uncharacterized protein</fullName>
    </submittedName>
</protein>
<reference evidence="2" key="2">
    <citation type="journal article" date="2015" name="Data Brief">
        <title>Shoot transcriptome of the giant reed, Arundo donax.</title>
        <authorList>
            <person name="Barrero R.A."/>
            <person name="Guerrero F.D."/>
            <person name="Moolhuijzen P."/>
            <person name="Goolsby J.A."/>
            <person name="Tidwell J."/>
            <person name="Bellgard S.E."/>
            <person name="Bellgard M.I."/>
        </authorList>
    </citation>
    <scope>NUCLEOTIDE SEQUENCE</scope>
    <source>
        <tissue evidence="2">Shoot tissue taken approximately 20 cm above the soil surface</tissue>
    </source>
</reference>